<comment type="similarity">
    <text evidence="2">Belongs to the RNA 3'-terminal cyclase family. Type 2 subfamily.</text>
</comment>
<evidence type="ECO:0000313" key="8">
    <source>
        <dbReference type="Proteomes" id="UP000320333"/>
    </source>
</evidence>
<dbReference type="InterPro" id="IPR037136">
    <property type="entry name" value="RNA3'_phos_cyclase_dom_sf"/>
</dbReference>
<dbReference type="InterPro" id="IPR023797">
    <property type="entry name" value="RNA3'_phos_cyclase_dom"/>
</dbReference>
<dbReference type="Pfam" id="PF05189">
    <property type="entry name" value="RTC_insert"/>
    <property type="match status" value="1"/>
</dbReference>
<comment type="caution">
    <text evidence="7">The sequence shown here is derived from an EMBL/GenBank/DDBJ whole genome shotgun (WGS) entry which is preliminary data.</text>
</comment>
<dbReference type="PROSITE" id="PS01287">
    <property type="entry name" value="RTC"/>
    <property type="match status" value="1"/>
</dbReference>
<keyword evidence="3" id="KW-0690">Ribosome biogenesis</keyword>
<dbReference type="InterPro" id="IPR020719">
    <property type="entry name" value="RNA3'_term_phos_cycl-like_CS"/>
</dbReference>
<comment type="subcellular location">
    <subcellularLocation>
        <location evidence="1">Nucleus</location>
        <location evidence="1">Nucleolus</location>
    </subcellularLocation>
</comment>
<dbReference type="InterPro" id="IPR013792">
    <property type="entry name" value="RNA3'P_cycl/enolpyr_Trfase_a/b"/>
</dbReference>
<evidence type="ECO:0000313" key="7">
    <source>
        <dbReference type="EMBL" id="TPX72525.1"/>
    </source>
</evidence>
<accession>A0A507F9X3</accession>
<dbReference type="InterPro" id="IPR013791">
    <property type="entry name" value="RNA3'-term_phos_cycl_insert"/>
</dbReference>
<keyword evidence="8" id="KW-1185">Reference proteome</keyword>
<evidence type="ECO:0000259" key="5">
    <source>
        <dbReference type="Pfam" id="PF01137"/>
    </source>
</evidence>
<dbReference type="InterPro" id="IPR036553">
    <property type="entry name" value="RPTC_insert"/>
</dbReference>
<dbReference type="CDD" id="cd00875">
    <property type="entry name" value="RNA_Cyclase_Class_I"/>
    <property type="match status" value="1"/>
</dbReference>
<dbReference type="PANTHER" id="PTHR11096">
    <property type="entry name" value="RNA 3' TERMINAL PHOSPHATE CYCLASE"/>
    <property type="match status" value="1"/>
</dbReference>
<dbReference type="GO" id="GO:0004521">
    <property type="term" value="F:RNA endonuclease activity"/>
    <property type="evidence" value="ECO:0007669"/>
    <property type="project" value="TreeGrafter"/>
</dbReference>
<dbReference type="AlphaFoldDB" id="A0A507F9X3"/>
<dbReference type="GO" id="GO:0000479">
    <property type="term" value="P:endonucleolytic cleavage of tricistronic rRNA transcript (SSU-rRNA, 5.8S rRNA, LSU-rRNA)"/>
    <property type="evidence" value="ECO:0007669"/>
    <property type="project" value="TreeGrafter"/>
</dbReference>
<dbReference type="Gene3D" id="3.65.10.20">
    <property type="entry name" value="RNA 3'-terminal phosphate cyclase domain"/>
    <property type="match status" value="2"/>
</dbReference>
<dbReference type="OrthoDB" id="1911237at2759"/>
<feature type="domain" description="RNA 3'-terminal phosphate cyclase insert" evidence="6">
    <location>
        <begin position="216"/>
        <end position="295"/>
    </location>
</feature>
<organism evidence="7 8">
    <name type="scientific">Chytriomyces confervae</name>
    <dbReference type="NCBI Taxonomy" id="246404"/>
    <lineage>
        <taxon>Eukaryota</taxon>
        <taxon>Fungi</taxon>
        <taxon>Fungi incertae sedis</taxon>
        <taxon>Chytridiomycota</taxon>
        <taxon>Chytridiomycota incertae sedis</taxon>
        <taxon>Chytridiomycetes</taxon>
        <taxon>Chytridiales</taxon>
        <taxon>Chytriomycetaceae</taxon>
        <taxon>Chytriomyces</taxon>
    </lineage>
</organism>
<evidence type="ECO:0000256" key="3">
    <source>
        <dbReference type="ARBA" id="ARBA00022517"/>
    </source>
</evidence>
<reference evidence="7 8" key="1">
    <citation type="journal article" date="2019" name="Sci. Rep.">
        <title>Comparative genomics of chytrid fungi reveal insights into the obligate biotrophic and pathogenic lifestyle of Synchytrium endobioticum.</title>
        <authorList>
            <person name="van de Vossenberg B.T.L.H."/>
            <person name="Warris S."/>
            <person name="Nguyen H.D.T."/>
            <person name="van Gent-Pelzer M.P.E."/>
            <person name="Joly D.L."/>
            <person name="van de Geest H.C."/>
            <person name="Bonants P.J.M."/>
            <person name="Smith D.S."/>
            <person name="Levesque C.A."/>
            <person name="van der Lee T.A.J."/>
        </authorList>
    </citation>
    <scope>NUCLEOTIDE SEQUENCE [LARGE SCALE GENOMIC DNA]</scope>
    <source>
        <strain evidence="7 8">CBS 675.73</strain>
    </source>
</reference>
<evidence type="ECO:0000256" key="2">
    <source>
        <dbReference type="ARBA" id="ARBA00007089"/>
    </source>
</evidence>
<dbReference type="GO" id="GO:0005730">
    <property type="term" value="C:nucleolus"/>
    <property type="evidence" value="ECO:0007669"/>
    <property type="project" value="UniProtKB-SubCell"/>
</dbReference>
<name>A0A507F9X3_9FUNG</name>
<dbReference type="PANTHER" id="PTHR11096:SF1">
    <property type="entry name" value="RNA 3'-TERMINAL PHOSPHATE CYCLASE-LIKE PROTEIN"/>
    <property type="match status" value="1"/>
</dbReference>
<dbReference type="Proteomes" id="UP000320333">
    <property type="component" value="Unassembled WGS sequence"/>
</dbReference>
<feature type="domain" description="RNA 3'-terminal phosphate cyclase" evidence="5">
    <location>
        <begin position="31"/>
        <end position="429"/>
    </location>
</feature>
<evidence type="ECO:0008006" key="9">
    <source>
        <dbReference type="Google" id="ProtNLM"/>
    </source>
</evidence>
<dbReference type="InterPro" id="IPR016443">
    <property type="entry name" value="RNA3'_term_phos_cyc_type_2"/>
</dbReference>
<dbReference type="STRING" id="246404.A0A507F9X3"/>
<dbReference type="InterPro" id="IPR000228">
    <property type="entry name" value="RNA3'_term_phos_cyc"/>
</dbReference>
<dbReference type="NCBIfam" id="TIGR03400">
    <property type="entry name" value="18S_RNA_Rcl1p"/>
    <property type="match status" value="1"/>
</dbReference>
<dbReference type="SUPFAM" id="SSF55205">
    <property type="entry name" value="EPT/RTPC-like"/>
    <property type="match status" value="1"/>
</dbReference>
<evidence type="ECO:0000259" key="6">
    <source>
        <dbReference type="Pfam" id="PF05189"/>
    </source>
</evidence>
<dbReference type="EMBL" id="QEAP01000221">
    <property type="protein sequence ID" value="TPX72525.1"/>
    <property type="molecule type" value="Genomic_DNA"/>
</dbReference>
<dbReference type="Gene3D" id="3.30.360.20">
    <property type="entry name" value="RNA 3'-terminal phosphate cyclase, insert domain"/>
    <property type="match status" value="1"/>
</dbReference>
<evidence type="ECO:0000256" key="1">
    <source>
        <dbReference type="ARBA" id="ARBA00004604"/>
    </source>
</evidence>
<evidence type="ECO:0000256" key="4">
    <source>
        <dbReference type="ARBA" id="ARBA00023242"/>
    </source>
</evidence>
<sequence length="470" mass="50514">MALVQNAPSNVNAVKRQKTVATPSAPSQLLRFEGHLHLRQRLVLATISGRPVRIDKIRLADDEYPGLADYEVSFLRLMEKVTNGSTLEISYTGTSLLYKPGVITGGKISHDCPNSRAIGYFLEPMIALAPFAKVPFHLTLNGITNDNVDICVDTLRTVTLPTLAKFLPTVESQIPLDLKITKRGAPPSGGGQILFQCPAIKSLKAGVTLTDPGLGVKRIRGIAYATRISPQMANRVVDAARSLLSRYIPDVYLYTDVYKGAESGKGPGYGVSLVAETTTSVLYSSECAYQPRKKAVQEMLKEGDEIPGLSLGSGALDTKDAGDADEDELVVGAAAKPPVSTATQDGILGHLQNDYTFPTPEDLGIRAARLLLTEIRKGGCVDSVSQWLAILMLALSPEDVGKVRVGTLTPMAVQYLRDLKQFLGVVFKIAEEPAEDPVDEEGNTRYTSLKGGVVLTCLGTGYVNVNKNVT</sequence>
<dbReference type="Pfam" id="PF01137">
    <property type="entry name" value="RTC"/>
    <property type="match status" value="1"/>
</dbReference>
<keyword evidence="4" id="KW-0539">Nucleus</keyword>
<proteinExistence type="inferred from homology"/>
<gene>
    <name evidence="7" type="ORF">CcCBS67573_g05803</name>
</gene>
<protein>
    <recommendedName>
        <fullName evidence="9">18S rRNA biogenesis protein RCL1</fullName>
    </recommendedName>
</protein>